<dbReference type="Pfam" id="PF17284">
    <property type="entry name" value="Spermine_synt_N"/>
    <property type="match status" value="1"/>
</dbReference>
<feature type="active site" description="Proton acceptor" evidence="3">
    <location>
        <position position="173"/>
    </location>
</feature>
<keyword evidence="2 3" id="KW-0808">Transferase</keyword>
<dbReference type="GO" id="GO:0008295">
    <property type="term" value="P:spermidine biosynthetic process"/>
    <property type="evidence" value="ECO:0007669"/>
    <property type="project" value="TreeGrafter"/>
</dbReference>
<dbReference type="CDD" id="cd02440">
    <property type="entry name" value="AdoMet_MTases"/>
    <property type="match status" value="1"/>
</dbReference>
<dbReference type="GO" id="GO:0005829">
    <property type="term" value="C:cytosol"/>
    <property type="evidence" value="ECO:0007669"/>
    <property type="project" value="TreeGrafter"/>
</dbReference>
<evidence type="ECO:0000313" key="6">
    <source>
        <dbReference type="EMBL" id="CAD9821585.1"/>
    </source>
</evidence>
<dbReference type="NCBIfam" id="NF037959">
    <property type="entry name" value="MFS_SpdSyn"/>
    <property type="match status" value="1"/>
</dbReference>
<dbReference type="Gene3D" id="3.40.50.150">
    <property type="entry name" value="Vaccinia Virus protein VP39"/>
    <property type="match status" value="1"/>
</dbReference>
<dbReference type="PANTHER" id="PTHR11558">
    <property type="entry name" value="SPERMIDINE/SPERMINE SYNTHASE"/>
    <property type="match status" value="1"/>
</dbReference>
<comment type="similarity">
    <text evidence="1 4">Belongs to the spermidine/spermine synthase family.</text>
</comment>
<dbReference type="InterPro" id="IPR030373">
    <property type="entry name" value="PABS_CS"/>
</dbReference>
<dbReference type="Gene3D" id="2.30.140.10">
    <property type="entry name" value="Spermidine synthase, tetramerisation domain"/>
    <property type="match status" value="1"/>
</dbReference>
<keyword evidence="3" id="KW-0620">Polyamine biosynthesis</keyword>
<dbReference type="NCBIfam" id="NF002010">
    <property type="entry name" value="PRK00811.1"/>
    <property type="match status" value="1"/>
</dbReference>
<dbReference type="Pfam" id="PF01564">
    <property type="entry name" value="Spermine_synth"/>
    <property type="match status" value="1"/>
</dbReference>
<dbReference type="InterPro" id="IPR035246">
    <property type="entry name" value="Spermidine_synt_N"/>
</dbReference>
<dbReference type="GO" id="GO:0004766">
    <property type="term" value="F:spermidine synthase activity"/>
    <property type="evidence" value="ECO:0007669"/>
    <property type="project" value="TreeGrafter"/>
</dbReference>
<evidence type="ECO:0000256" key="4">
    <source>
        <dbReference type="RuleBase" id="RU003836"/>
    </source>
</evidence>
<name>A0A7S2XQY0_9STRA</name>
<protein>
    <recommendedName>
        <fullName evidence="5">PABS domain-containing protein</fullName>
    </recommendedName>
</protein>
<dbReference type="SUPFAM" id="SSF53335">
    <property type="entry name" value="S-adenosyl-L-methionine-dependent methyltransferases"/>
    <property type="match status" value="1"/>
</dbReference>
<evidence type="ECO:0000256" key="3">
    <source>
        <dbReference type="PROSITE-ProRule" id="PRU00354"/>
    </source>
</evidence>
<dbReference type="NCBIfam" id="TIGR00417">
    <property type="entry name" value="speE"/>
    <property type="match status" value="1"/>
</dbReference>
<dbReference type="PANTHER" id="PTHR11558:SF11">
    <property type="entry name" value="SPERMIDINE SYNTHASE"/>
    <property type="match status" value="1"/>
</dbReference>
<feature type="domain" description="PABS" evidence="5">
    <location>
        <begin position="12"/>
        <end position="253"/>
    </location>
</feature>
<sequence>MAKISGRLGFKDGWFSETEAMWPGQKFSLALEGFSEEKSVLFAEKSDFQSIVVFRSAQYGNVLVLDGVIQLTEKDEFSFHEMMTHLPLFSHPDPKSVLIVGGGDGGVLREVCRHNCVEKVTLVDIDPMVLAVSRKFLSTATSFDDARVTIVHQDAAEFLADGVEGTYDVIIADTSDPMGPAESLFQPDFYESMHASLKEGGIVCAQCECMWIHLNMISDVFACCADIFDAVAYASTMVPSYPCGQIGFLLAGKGPDIILRSPCRTPSFQSHLKWYNPSVHRASFVLPQFVEDRLAPYTQTYLEDEEESDTMECFFSRCKLPSFLGNIFATHDSTLQTVGNGDRTE</sequence>
<evidence type="ECO:0000256" key="2">
    <source>
        <dbReference type="ARBA" id="ARBA00022679"/>
    </source>
</evidence>
<dbReference type="AlphaFoldDB" id="A0A7S2XQY0"/>
<evidence type="ECO:0000256" key="1">
    <source>
        <dbReference type="ARBA" id="ARBA00007867"/>
    </source>
</evidence>
<dbReference type="HAMAP" id="MF_00198">
    <property type="entry name" value="Spermidine_synth"/>
    <property type="match status" value="1"/>
</dbReference>
<evidence type="ECO:0000259" key="5">
    <source>
        <dbReference type="PROSITE" id="PS51006"/>
    </source>
</evidence>
<dbReference type="FunFam" id="3.40.50.150:FF:000013">
    <property type="entry name" value="Spermidine synthase"/>
    <property type="match status" value="1"/>
</dbReference>
<dbReference type="InterPro" id="IPR037163">
    <property type="entry name" value="Spermidine_synt_N_sf"/>
</dbReference>
<proteinExistence type="inferred from homology"/>
<accession>A0A7S2XQY0</accession>
<dbReference type="EMBL" id="HBHQ01019942">
    <property type="protein sequence ID" value="CAD9821585.1"/>
    <property type="molecule type" value="Transcribed_RNA"/>
</dbReference>
<dbReference type="PROSITE" id="PS01330">
    <property type="entry name" value="PABS_1"/>
    <property type="match status" value="1"/>
</dbReference>
<organism evidence="6">
    <name type="scientific">Attheya septentrionalis</name>
    <dbReference type="NCBI Taxonomy" id="420275"/>
    <lineage>
        <taxon>Eukaryota</taxon>
        <taxon>Sar</taxon>
        <taxon>Stramenopiles</taxon>
        <taxon>Ochrophyta</taxon>
        <taxon>Bacillariophyta</taxon>
        <taxon>Coscinodiscophyceae</taxon>
        <taxon>Chaetocerotophycidae</taxon>
        <taxon>Chaetocerotales</taxon>
        <taxon>Attheyaceae</taxon>
        <taxon>Attheya</taxon>
    </lineage>
</organism>
<dbReference type="PROSITE" id="PS51006">
    <property type="entry name" value="PABS_2"/>
    <property type="match status" value="1"/>
</dbReference>
<dbReference type="InterPro" id="IPR029063">
    <property type="entry name" value="SAM-dependent_MTases_sf"/>
</dbReference>
<dbReference type="InterPro" id="IPR030374">
    <property type="entry name" value="PABS"/>
</dbReference>
<gene>
    <name evidence="6" type="ORF">ASEP1449_LOCUS13419</name>
</gene>
<reference evidence="6" key="1">
    <citation type="submission" date="2021-01" db="EMBL/GenBank/DDBJ databases">
        <authorList>
            <person name="Corre E."/>
            <person name="Pelletier E."/>
            <person name="Niang G."/>
            <person name="Scheremetjew M."/>
            <person name="Finn R."/>
            <person name="Kale V."/>
            <person name="Holt S."/>
            <person name="Cochrane G."/>
            <person name="Meng A."/>
            <person name="Brown T."/>
            <person name="Cohen L."/>
        </authorList>
    </citation>
    <scope>NUCLEOTIDE SEQUENCE</scope>
    <source>
        <strain evidence="6">CCMP2084</strain>
    </source>
</reference>
<dbReference type="InterPro" id="IPR001045">
    <property type="entry name" value="Spermi_synthase"/>
</dbReference>